<dbReference type="InterPro" id="IPR028082">
    <property type="entry name" value="Peripla_BP_I"/>
</dbReference>
<evidence type="ECO:0000256" key="10">
    <source>
        <dbReference type="ARBA" id="ARBA00023180"/>
    </source>
</evidence>
<dbReference type="InterPro" id="IPR019594">
    <property type="entry name" value="Glu/Gly-bd"/>
</dbReference>
<evidence type="ECO:0000256" key="1">
    <source>
        <dbReference type="ARBA" id="ARBA00004141"/>
    </source>
</evidence>
<feature type="signal peptide" evidence="16">
    <location>
        <begin position="1"/>
        <end position="26"/>
    </location>
</feature>
<dbReference type="PANTHER" id="PTHR18966">
    <property type="entry name" value="IONOTROPIC GLUTAMATE RECEPTOR"/>
    <property type="match status" value="1"/>
</dbReference>
<keyword evidence="7" id="KW-0406">Ion transport</keyword>
<evidence type="ECO:0000256" key="14">
    <source>
        <dbReference type="ARBA" id="ARBA00034100"/>
    </source>
</evidence>
<dbReference type="Gene3D" id="3.40.190.10">
    <property type="entry name" value="Periplasmic binding protein-like II"/>
    <property type="match status" value="1"/>
</dbReference>
<comment type="caution">
    <text evidence="19">The sequence shown here is derived from an EMBL/GenBank/DDBJ whole genome shotgun (WGS) entry which is preliminary data.</text>
</comment>
<dbReference type="SUPFAM" id="SSF53850">
    <property type="entry name" value="Periplasmic binding protein-like II"/>
    <property type="match status" value="1"/>
</dbReference>
<dbReference type="FunFam" id="3.40.50.2300:FF:000106">
    <property type="entry name" value="Glutamate receptor ionotropic, kainate"/>
    <property type="match status" value="1"/>
</dbReference>
<dbReference type="Pfam" id="PF10613">
    <property type="entry name" value="Lig_chan-Glu_bd"/>
    <property type="match status" value="1"/>
</dbReference>
<evidence type="ECO:0000313" key="19">
    <source>
        <dbReference type="EMBL" id="KAK0163922.1"/>
    </source>
</evidence>
<dbReference type="GO" id="GO:0015276">
    <property type="term" value="F:ligand-gated monoatomic ion channel activity"/>
    <property type="evidence" value="ECO:0007669"/>
    <property type="project" value="InterPro"/>
</dbReference>
<dbReference type="SMART" id="SM00918">
    <property type="entry name" value="Lig_chan-Glu_bd"/>
    <property type="match status" value="1"/>
</dbReference>
<keyword evidence="20" id="KW-1185">Reference proteome</keyword>
<dbReference type="CDD" id="cd06382">
    <property type="entry name" value="PBP1_iGluR_Kainate"/>
    <property type="match status" value="1"/>
</dbReference>
<feature type="domain" description="Ionotropic glutamate receptor C-terminal" evidence="17">
    <location>
        <begin position="415"/>
        <end position="592"/>
    </location>
</feature>
<reference evidence="19" key="2">
    <citation type="submission" date="2023-03" db="EMBL/GenBank/DDBJ databases">
        <authorList>
            <person name="Inwood S.N."/>
            <person name="Skelly J.G."/>
            <person name="Guhlin J."/>
            <person name="Harrop T.W.R."/>
            <person name="Goldson S.G."/>
            <person name="Dearden P.K."/>
        </authorList>
    </citation>
    <scope>NUCLEOTIDE SEQUENCE</scope>
    <source>
        <strain evidence="19">Irish</strain>
        <tissue evidence="19">Whole body</tissue>
    </source>
</reference>
<evidence type="ECO:0000256" key="8">
    <source>
        <dbReference type="ARBA" id="ARBA00023136"/>
    </source>
</evidence>
<reference evidence="19" key="1">
    <citation type="journal article" date="2023" name="bioRxiv">
        <title>Scaffold-level genome assemblies of two parasitoid biocontrol wasps reveal the parthenogenesis mechanism and an associated novel virus.</title>
        <authorList>
            <person name="Inwood S."/>
            <person name="Skelly J."/>
            <person name="Guhlin J."/>
            <person name="Harrop T."/>
            <person name="Goldson S."/>
            <person name="Dearden P."/>
        </authorList>
    </citation>
    <scope>NUCLEOTIDE SEQUENCE</scope>
    <source>
        <strain evidence="19">Irish</strain>
        <tissue evidence="19">Whole body</tissue>
    </source>
</reference>
<evidence type="ECO:0000256" key="12">
    <source>
        <dbReference type="ARBA" id="ARBA00023286"/>
    </source>
</evidence>
<dbReference type="InterPro" id="IPR001828">
    <property type="entry name" value="ANF_lig-bd_rcpt"/>
</dbReference>
<feature type="chain" id="PRO_5041469926" evidence="16">
    <location>
        <begin position="27"/>
        <end position="592"/>
    </location>
</feature>
<keyword evidence="11" id="KW-0628">Postsynaptic cell membrane</keyword>
<dbReference type="SUPFAM" id="SSF53822">
    <property type="entry name" value="Periplasmic binding protein-like I"/>
    <property type="match status" value="1"/>
</dbReference>
<keyword evidence="6" id="KW-0770">Synapse</keyword>
<evidence type="ECO:0000256" key="13">
    <source>
        <dbReference type="ARBA" id="ARBA00023303"/>
    </source>
</evidence>
<accession>A0AA39F6N1</accession>
<keyword evidence="8" id="KW-0472">Membrane</keyword>
<proteinExistence type="inferred from homology"/>
<keyword evidence="16" id="KW-0732">Signal</keyword>
<feature type="domain" description="Ionotropic glutamate receptor L-glutamate and glycine-binding" evidence="18">
    <location>
        <begin position="425"/>
        <end position="489"/>
    </location>
</feature>
<evidence type="ECO:0000256" key="2">
    <source>
        <dbReference type="ARBA" id="ARBA00008685"/>
    </source>
</evidence>
<name>A0AA39F6N1_9HYME</name>
<evidence type="ECO:0000256" key="11">
    <source>
        <dbReference type="ARBA" id="ARBA00023257"/>
    </source>
</evidence>
<evidence type="ECO:0000256" key="9">
    <source>
        <dbReference type="ARBA" id="ARBA00023170"/>
    </source>
</evidence>
<evidence type="ECO:0000259" key="17">
    <source>
        <dbReference type="SMART" id="SM00079"/>
    </source>
</evidence>
<feature type="region of interest" description="Disordered" evidence="15">
    <location>
        <begin position="569"/>
        <end position="592"/>
    </location>
</feature>
<keyword evidence="9" id="KW-0675">Receptor</keyword>
<evidence type="ECO:0000259" key="18">
    <source>
        <dbReference type="SMART" id="SM00918"/>
    </source>
</evidence>
<keyword evidence="13" id="KW-0407">Ion channel</keyword>
<evidence type="ECO:0000313" key="20">
    <source>
        <dbReference type="Proteomes" id="UP001168990"/>
    </source>
</evidence>
<dbReference type="InterPro" id="IPR015683">
    <property type="entry name" value="Ionotropic_Glu_rcpt"/>
</dbReference>
<evidence type="ECO:0000256" key="4">
    <source>
        <dbReference type="ARBA" id="ARBA00022692"/>
    </source>
</evidence>
<evidence type="ECO:0000256" key="3">
    <source>
        <dbReference type="ARBA" id="ARBA00022448"/>
    </source>
</evidence>
<dbReference type="Pfam" id="PF01094">
    <property type="entry name" value="ANF_receptor"/>
    <property type="match status" value="1"/>
</dbReference>
<keyword evidence="5" id="KW-1133">Transmembrane helix</keyword>
<dbReference type="Gene3D" id="3.40.50.2300">
    <property type="match status" value="2"/>
</dbReference>
<keyword evidence="3" id="KW-0813">Transport</keyword>
<dbReference type="AlphaFoldDB" id="A0AA39F6N1"/>
<evidence type="ECO:0000256" key="16">
    <source>
        <dbReference type="SAM" id="SignalP"/>
    </source>
</evidence>
<keyword evidence="12" id="KW-1071">Ligand-gated ion channel</keyword>
<feature type="compositionally biased region" description="Low complexity" evidence="15">
    <location>
        <begin position="569"/>
        <end position="583"/>
    </location>
</feature>
<evidence type="ECO:0000256" key="6">
    <source>
        <dbReference type="ARBA" id="ARBA00023018"/>
    </source>
</evidence>
<keyword evidence="10" id="KW-0325">Glycoprotein</keyword>
<comment type="similarity">
    <text evidence="2">Belongs to the glutamate-gated ion channel (TC 1.A.10.1) family.</text>
</comment>
<protein>
    <submittedName>
        <fullName evidence="19">Uncharacterized protein</fullName>
    </submittedName>
</protein>
<sequence length="592" mass="67174">MREALGCLLASIIVLQLFRPNIYTVALPPVVKIGAIFTHDQKNSSTELAFKYAVYKINKEKVILPKTNLVYDIQYVPKDDSFHASKKACQQVKFGVQAVFGPSDPILGQHIHSICDALDIPHLEVRLDLDTEAKEFSINLHPAQNLLNAAYQDVMQFLNWTKVAIIYEDDLGLIKLRELVRMPKPRELEVHLRQADPESYRRVLADIKMKEIRNLIIDTKPEHMHHFLRMILQLQMNDYKYHYLFTTFDIETFDLEDFKYNFVNITAFRLVDADDTGVRGLLRDMERFQPAGNTILNKSRVIQAEPALMYDSVQVFAVGLRTLEQSHALRPANLSCELEHPWDGGLSLINYINSVETKGISGPISFKEGRRIQFKLDLLKLKQHSLVKVGEWRPDSGVNITNRAAFFEPGTVNVSLLVITILEQPYVMLKSSGNYSGNERYEGFCIDLLREIARVVGFTYKIELVPDGKYGVYNYETGEWNGIVRQLMDKNIDALPMPEPPKLPGFDLAKDVLVGVERTFGNGFEHVQNIAGNMQDQLQSAARSVPDLGSKLSVGFVPIYLMNNTNIKKTSNTNDVETTTMTEESSEEAAAK</sequence>
<dbReference type="GO" id="GO:0045211">
    <property type="term" value="C:postsynaptic membrane"/>
    <property type="evidence" value="ECO:0007669"/>
    <property type="project" value="UniProtKB-SubCell"/>
</dbReference>
<dbReference type="EMBL" id="JAQQBS010001422">
    <property type="protein sequence ID" value="KAK0163922.1"/>
    <property type="molecule type" value="Genomic_DNA"/>
</dbReference>
<organism evidence="19 20">
    <name type="scientific">Microctonus aethiopoides</name>
    <dbReference type="NCBI Taxonomy" id="144406"/>
    <lineage>
        <taxon>Eukaryota</taxon>
        <taxon>Metazoa</taxon>
        <taxon>Ecdysozoa</taxon>
        <taxon>Arthropoda</taxon>
        <taxon>Hexapoda</taxon>
        <taxon>Insecta</taxon>
        <taxon>Pterygota</taxon>
        <taxon>Neoptera</taxon>
        <taxon>Endopterygota</taxon>
        <taxon>Hymenoptera</taxon>
        <taxon>Apocrita</taxon>
        <taxon>Ichneumonoidea</taxon>
        <taxon>Braconidae</taxon>
        <taxon>Euphorinae</taxon>
        <taxon>Microctonus</taxon>
    </lineage>
</organism>
<evidence type="ECO:0000256" key="5">
    <source>
        <dbReference type="ARBA" id="ARBA00022989"/>
    </source>
</evidence>
<evidence type="ECO:0000256" key="15">
    <source>
        <dbReference type="SAM" id="MobiDB-lite"/>
    </source>
</evidence>
<comment type="subcellular location">
    <subcellularLocation>
        <location evidence="1">Membrane</location>
        <topology evidence="1">Multi-pass membrane protein</topology>
    </subcellularLocation>
    <subcellularLocation>
        <location evidence="14">Postsynaptic cell membrane</location>
    </subcellularLocation>
</comment>
<gene>
    <name evidence="19" type="ORF">PV328_002607</name>
</gene>
<keyword evidence="4" id="KW-0812">Transmembrane</keyword>
<evidence type="ECO:0000256" key="7">
    <source>
        <dbReference type="ARBA" id="ARBA00023065"/>
    </source>
</evidence>
<dbReference type="Proteomes" id="UP001168990">
    <property type="component" value="Unassembled WGS sequence"/>
</dbReference>
<dbReference type="InterPro" id="IPR001320">
    <property type="entry name" value="Iontro_rcpt_C"/>
</dbReference>
<dbReference type="SMART" id="SM00079">
    <property type="entry name" value="PBPe"/>
    <property type="match status" value="1"/>
</dbReference>
<dbReference type="FunFam" id="3.40.190.10:FF:000210">
    <property type="entry name" value="Glutamate receptor ionotropic, kainate 1"/>
    <property type="match status" value="1"/>
</dbReference>